<evidence type="ECO:0000256" key="2">
    <source>
        <dbReference type="SAM" id="SignalP"/>
    </source>
</evidence>
<dbReference type="AlphaFoldDB" id="A0AA38Y844"/>
<dbReference type="GO" id="GO:0008237">
    <property type="term" value="F:metallopeptidase activity"/>
    <property type="evidence" value="ECO:0007669"/>
    <property type="project" value="InterPro"/>
</dbReference>
<gene>
    <name evidence="3" type="ORF">H2204_004315</name>
</gene>
<organism evidence="3 4">
    <name type="scientific">Knufia peltigerae</name>
    <dbReference type="NCBI Taxonomy" id="1002370"/>
    <lineage>
        <taxon>Eukaryota</taxon>
        <taxon>Fungi</taxon>
        <taxon>Dikarya</taxon>
        <taxon>Ascomycota</taxon>
        <taxon>Pezizomycotina</taxon>
        <taxon>Eurotiomycetes</taxon>
        <taxon>Chaetothyriomycetidae</taxon>
        <taxon>Chaetothyriales</taxon>
        <taxon>Trichomeriaceae</taxon>
        <taxon>Knufia</taxon>
    </lineage>
</organism>
<feature type="region of interest" description="Disordered" evidence="1">
    <location>
        <begin position="239"/>
        <end position="260"/>
    </location>
</feature>
<dbReference type="EMBL" id="JAPDRN010000021">
    <property type="protein sequence ID" value="KAJ9638544.1"/>
    <property type="molecule type" value="Genomic_DNA"/>
</dbReference>
<evidence type="ECO:0000313" key="4">
    <source>
        <dbReference type="Proteomes" id="UP001172681"/>
    </source>
</evidence>
<reference evidence="3" key="1">
    <citation type="submission" date="2022-10" db="EMBL/GenBank/DDBJ databases">
        <title>Culturing micro-colonial fungi from biological soil crusts in the Mojave desert and describing Neophaeococcomyces mojavensis, and introducing the new genera and species Taxawa tesnikishii.</title>
        <authorList>
            <person name="Kurbessoian T."/>
            <person name="Stajich J.E."/>
        </authorList>
    </citation>
    <scope>NUCLEOTIDE SEQUENCE</scope>
    <source>
        <strain evidence="3">TK_35</strain>
    </source>
</reference>
<feature type="chain" id="PRO_5041320277" description="Lysine-specific metallo-endopeptidase domain-containing protein" evidence="2">
    <location>
        <begin position="26"/>
        <end position="260"/>
    </location>
</feature>
<dbReference type="InterPro" id="IPR024079">
    <property type="entry name" value="MetalloPept_cat_dom_sf"/>
</dbReference>
<sequence length="260" mass="28451">MNFFDTRFLTLVTSLLLATFHSSLAALPQLFIAEGTSVQEPQEQLEQAFKDAITLARVTASLFDACEPAYTRYFRAIDAVFVKDVFRTIANIPLGPNIDANNIINILSDASVYELQPKFDKLEIALGNNPSVPLSKQACGKTFDGGTAFAYSYIDPAALGPVALISLCDDTFLFPTLDQIENPPSDKKDAQGNPLLGFTCDGLGDHDTDWMTSPGGIMLHEMMHWTYLLEDVPNYDDIIDENDDGFPQIADFGGPDPPDG</sequence>
<protein>
    <recommendedName>
        <fullName evidence="5">Lysine-specific metallo-endopeptidase domain-containing protein</fullName>
    </recommendedName>
</protein>
<accession>A0AA38Y844</accession>
<evidence type="ECO:0000313" key="3">
    <source>
        <dbReference type="EMBL" id="KAJ9638544.1"/>
    </source>
</evidence>
<name>A0AA38Y844_9EURO</name>
<evidence type="ECO:0008006" key="5">
    <source>
        <dbReference type="Google" id="ProtNLM"/>
    </source>
</evidence>
<proteinExistence type="predicted"/>
<feature type="signal peptide" evidence="2">
    <location>
        <begin position="1"/>
        <end position="25"/>
    </location>
</feature>
<evidence type="ECO:0000256" key="1">
    <source>
        <dbReference type="SAM" id="MobiDB-lite"/>
    </source>
</evidence>
<keyword evidence="2" id="KW-0732">Signal</keyword>
<comment type="caution">
    <text evidence="3">The sequence shown here is derived from an EMBL/GenBank/DDBJ whole genome shotgun (WGS) entry which is preliminary data.</text>
</comment>
<keyword evidence="4" id="KW-1185">Reference proteome</keyword>
<dbReference type="Gene3D" id="3.40.390.10">
    <property type="entry name" value="Collagenase (Catalytic Domain)"/>
    <property type="match status" value="1"/>
</dbReference>
<dbReference type="Proteomes" id="UP001172681">
    <property type="component" value="Unassembled WGS sequence"/>
</dbReference>